<keyword evidence="2" id="KW-1185">Reference proteome</keyword>
<proteinExistence type="predicted"/>
<accession>A0A5C5X8G9</accession>
<evidence type="ECO:0000313" key="2">
    <source>
        <dbReference type="Proteomes" id="UP000316095"/>
    </source>
</evidence>
<reference evidence="1 2" key="1">
    <citation type="submission" date="2019-02" db="EMBL/GenBank/DDBJ databases">
        <title>Deep-cultivation of Planctomycetes and their phenomic and genomic characterization uncovers novel biology.</title>
        <authorList>
            <person name="Wiegand S."/>
            <person name="Jogler M."/>
            <person name="Boedeker C."/>
            <person name="Pinto D."/>
            <person name="Vollmers J."/>
            <person name="Rivas-Marin E."/>
            <person name="Kohn T."/>
            <person name="Peeters S.H."/>
            <person name="Heuer A."/>
            <person name="Rast P."/>
            <person name="Oberbeckmann S."/>
            <person name="Bunk B."/>
            <person name="Jeske O."/>
            <person name="Meyerdierks A."/>
            <person name="Storesund J.E."/>
            <person name="Kallscheuer N."/>
            <person name="Luecker S."/>
            <person name="Lage O.M."/>
            <person name="Pohl T."/>
            <person name="Merkel B.J."/>
            <person name="Hornburger P."/>
            <person name="Mueller R.-W."/>
            <person name="Bruemmer F."/>
            <person name="Labrenz M."/>
            <person name="Spormann A.M."/>
            <person name="Op Den Camp H."/>
            <person name="Overmann J."/>
            <person name="Amann R."/>
            <person name="Jetten M.S.M."/>
            <person name="Mascher T."/>
            <person name="Medema M.H."/>
            <person name="Devos D.P."/>
            <person name="Kaster A.-K."/>
            <person name="Ovreas L."/>
            <person name="Rohde M."/>
            <person name="Galperin M.Y."/>
            <person name="Jogler C."/>
        </authorList>
    </citation>
    <scope>NUCLEOTIDE SEQUENCE [LARGE SCALE GENOMIC DNA]</scope>
    <source>
        <strain evidence="1 2">Pan54</strain>
    </source>
</reference>
<dbReference type="EMBL" id="SJPG01000001">
    <property type="protein sequence ID" value="TWT59437.1"/>
    <property type="molecule type" value="Genomic_DNA"/>
</dbReference>
<name>A0A5C5X8G9_9PLAN</name>
<sequence length="129" mass="14521">MTYPLTINSISSYYCRTQLPPIEFHSSNEPSFRPVRENTTVCPPLLKSVKLANCMREFSATEIELALLLNALNGHSPRYAADSTGLSYMAGNSLAALASYRNYDSRMKPYYSKPERVVEAIGTRFDRTI</sequence>
<organism evidence="1 2">
    <name type="scientific">Rubinisphaera italica</name>
    <dbReference type="NCBI Taxonomy" id="2527969"/>
    <lineage>
        <taxon>Bacteria</taxon>
        <taxon>Pseudomonadati</taxon>
        <taxon>Planctomycetota</taxon>
        <taxon>Planctomycetia</taxon>
        <taxon>Planctomycetales</taxon>
        <taxon>Planctomycetaceae</taxon>
        <taxon>Rubinisphaera</taxon>
    </lineage>
</organism>
<comment type="caution">
    <text evidence="1">The sequence shown here is derived from an EMBL/GenBank/DDBJ whole genome shotgun (WGS) entry which is preliminary data.</text>
</comment>
<evidence type="ECO:0000313" key="1">
    <source>
        <dbReference type="EMBL" id="TWT59437.1"/>
    </source>
</evidence>
<dbReference type="Proteomes" id="UP000316095">
    <property type="component" value="Unassembled WGS sequence"/>
</dbReference>
<gene>
    <name evidence="1" type="ORF">Pan54_01430</name>
</gene>
<protein>
    <submittedName>
        <fullName evidence="1">Uncharacterized protein</fullName>
    </submittedName>
</protein>
<dbReference type="AlphaFoldDB" id="A0A5C5X8G9"/>